<gene>
    <name evidence="2" type="ORF">CLUG_05886</name>
</gene>
<dbReference type="HOGENOM" id="CLU_1578358_0_0_1"/>
<protein>
    <submittedName>
        <fullName evidence="2">Uncharacterized protein</fullName>
    </submittedName>
</protein>
<dbReference type="KEGG" id="clu:CLUG_05886"/>
<dbReference type="VEuPathDB" id="FungiDB:CLUG_05886"/>
<evidence type="ECO:0000313" key="2">
    <source>
        <dbReference type="EMBL" id="EEQ41757.1"/>
    </source>
</evidence>
<organism evidence="2 3">
    <name type="scientific">Clavispora lusitaniae (strain ATCC 42720)</name>
    <name type="common">Yeast</name>
    <name type="synonym">Candida lusitaniae</name>
    <dbReference type="NCBI Taxonomy" id="306902"/>
    <lineage>
        <taxon>Eukaryota</taxon>
        <taxon>Fungi</taxon>
        <taxon>Dikarya</taxon>
        <taxon>Ascomycota</taxon>
        <taxon>Saccharomycotina</taxon>
        <taxon>Pichiomycetes</taxon>
        <taxon>Metschnikowiaceae</taxon>
        <taxon>Clavispora</taxon>
    </lineage>
</organism>
<feature type="transmembrane region" description="Helical" evidence="1">
    <location>
        <begin position="51"/>
        <end position="71"/>
    </location>
</feature>
<reference evidence="2 3" key="1">
    <citation type="journal article" date="2009" name="Nature">
        <title>Evolution of pathogenicity and sexual reproduction in eight Candida genomes.</title>
        <authorList>
            <person name="Butler G."/>
            <person name="Rasmussen M.D."/>
            <person name="Lin M.F."/>
            <person name="Santos M.A."/>
            <person name="Sakthikumar S."/>
            <person name="Munro C.A."/>
            <person name="Rheinbay E."/>
            <person name="Grabherr M."/>
            <person name="Forche A."/>
            <person name="Reedy J.L."/>
            <person name="Agrafioti I."/>
            <person name="Arnaud M.B."/>
            <person name="Bates S."/>
            <person name="Brown A.J."/>
            <person name="Brunke S."/>
            <person name="Costanzo M.C."/>
            <person name="Fitzpatrick D.A."/>
            <person name="de Groot P.W."/>
            <person name="Harris D."/>
            <person name="Hoyer L.L."/>
            <person name="Hube B."/>
            <person name="Klis F.M."/>
            <person name="Kodira C."/>
            <person name="Lennard N."/>
            <person name="Logue M.E."/>
            <person name="Martin R."/>
            <person name="Neiman A.M."/>
            <person name="Nikolaou E."/>
            <person name="Quail M.A."/>
            <person name="Quinn J."/>
            <person name="Santos M.C."/>
            <person name="Schmitzberger F.F."/>
            <person name="Sherlock G."/>
            <person name="Shah P."/>
            <person name="Silverstein K.A."/>
            <person name="Skrzypek M.S."/>
            <person name="Soll D."/>
            <person name="Staggs R."/>
            <person name="Stansfield I."/>
            <person name="Stumpf M.P."/>
            <person name="Sudbery P.E."/>
            <person name="Srikantha T."/>
            <person name="Zeng Q."/>
            <person name="Berman J."/>
            <person name="Berriman M."/>
            <person name="Heitman J."/>
            <person name="Gow N.A."/>
            <person name="Lorenz M.C."/>
            <person name="Birren B.W."/>
            <person name="Kellis M."/>
            <person name="Cuomo C.A."/>
        </authorList>
    </citation>
    <scope>NUCLEOTIDE SEQUENCE [LARGE SCALE GENOMIC DNA]</scope>
    <source>
        <strain evidence="2 3">ATCC 42720</strain>
    </source>
</reference>
<accession>C4YC69</accession>
<dbReference type="Proteomes" id="UP000007703">
    <property type="component" value="Unassembled WGS sequence"/>
</dbReference>
<proteinExistence type="predicted"/>
<name>C4YC69_CLAL4</name>
<sequence length="169" mass="19205">MCGLTGRVSESKLKKLFDSIISAKDVSPSRVEENAINNLPQAFVMLTSIEVMIADICFSSPTFKVFSFVIIRIRKRKMIMSSLSCSKFTSTKSSMDLENISTCESNVFKTFRRNLPKVSCNFSLLKEPHEPLTPSRSVNSRSKLLNIFLGTSSSDNFKRFKKWSVFRNH</sequence>
<evidence type="ECO:0000313" key="3">
    <source>
        <dbReference type="Proteomes" id="UP000007703"/>
    </source>
</evidence>
<dbReference type="EMBL" id="CH408083">
    <property type="protein sequence ID" value="EEQ41757.1"/>
    <property type="molecule type" value="Genomic_DNA"/>
</dbReference>
<dbReference type="AlphaFoldDB" id="C4YC69"/>
<keyword evidence="1" id="KW-0472">Membrane</keyword>
<dbReference type="InParanoid" id="C4YC69"/>
<keyword evidence="1" id="KW-0812">Transmembrane</keyword>
<keyword evidence="1" id="KW-1133">Transmembrane helix</keyword>
<evidence type="ECO:0000256" key="1">
    <source>
        <dbReference type="SAM" id="Phobius"/>
    </source>
</evidence>